<dbReference type="PANTHER" id="PTHR46401">
    <property type="entry name" value="GLYCOSYLTRANSFERASE WBBK-RELATED"/>
    <property type="match status" value="1"/>
</dbReference>
<keyword evidence="2" id="KW-0808">Transferase</keyword>
<keyword evidence="6" id="KW-1185">Reference proteome</keyword>
<evidence type="ECO:0000256" key="1">
    <source>
        <dbReference type="ARBA" id="ARBA00022676"/>
    </source>
</evidence>
<organism evidence="5 6">
    <name type="scientific">Gordonia liuliyuniae</name>
    <dbReference type="NCBI Taxonomy" id="2911517"/>
    <lineage>
        <taxon>Bacteria</taxon>
        <taxon>Bacillati</taxon>
        <taxon>Actinomycetota</taxon>
        <taxon>Actinomycetes</taxon>
        <taxon>Mycobacteriales</taxon>
        <taxon>Gordoniaceae</taxon>
        <taxon>Gordonia</taxon>
    </lineage>
</organism>
<dbReference type="Pfam" id="PF13439">
    <property type="entry name" value="Glyco_transf_4"/>
    <property type="match status" value="1"/>
</dbReference>
<gene>
    <name evidence="5" type="ORF">L5G33_14820</name>
</gene>
<dbReference type="Proteomes" id="UP001200110">
    <property type="component" value="Unassembled WGS sequence"/>
</dbReference>
<dbReference type="CDD" id="cd03801">
    <property type="entry name" value="GT4_PimA-like"/>
    <property type="match status" value="1"/>
</dbReference>
<dbReference type="PANTHER" id="PTHR46401:SF2">
    <property type="entry name" value="GLYCOSYLTRANSFERASE WBBK-RELATED"/>
    <property type="match status" value="1"/>
</dbReference>
<feature type="region of interest" description="Disordered" evidence="3">
    <location>
        <begin position="421"/>
        <end position="465"/>
    </location>
</feature>
<evidence type="ECO:0000256" key="3">
    <source>
        <dbReference type="SAM" id="MobiDB-lite"/>
    </source>
</evidence>
<dbReference type="InterPro" id="IPR028098">
    <property type="entry name" value="Glyco_trans_4-like_N"/>
</dbReference>
<protein>
    <submittedName>
        <fullName evidence="5">Glycosyltransferase family 4 protein</fullName>
    </submittedName>
</protein>
<accession>A0ABS9IVZ3</accession>
<dbReference type="Gene3D" id="3.40.50.2000">
    <property type="entry name" value="Glycogen Phosphorylase B"/>
    <property type="match status" value="2"/>
</dbReference>
<feature type="domain" description="Glycosyltransferase subfamily 4-like N-terminal" evidence="4">
    <location>
        <begin position="15"/>
        <end position="230"/>
    </location>
</feature>
<dbReference type="Pfam" id="PF13692">
    <property type="entry name" value="Glyco_trans_1_4"/>
    <property type="match status" value="1"/>
</dbReference>
<dbReference type="RefSeq" id="WP_236999162.1">
    <property type="nucleotide sequence ID" value="NZ_JAKKOR010000011.1"/>
</dbReference>
<feature type="compositionally biased region" description="Low complexity" evidence="3">
    <location>
        <begin position="437"/>
        <end position="458"/>
    </location>
</feature>
<comment type="caution">
    <text evidence="5">The sequence shown here is derived from an EMBL/GenBank/DDBJ whole genome shotgun (WGS) entry which is preliminary data.</text>
</comment>
<evidence type="ECO:0000313" key="5">
    <source>
        <dbReference type="EMBL" id="MCF8589731.1"/>
    </source>
</evidence>
<dbReference type="SUPFAM" id="SSF53756">
    <property type="entry name" value="UDP-Glycosyltransferase/glycogen phosphorylase"/>
    <property type="match status" value="1"/>
</dbReference>
<reference evidence="5 6" key="1">
    <citation type="submission" date="2022-01" db="EMBL/GenBank/DDBJ databases">
        <authorList>
            <person name="Huang Y."/>
        </authorList>
    </citation>
    <scope>NUCLEOTIDE SEQUENCE [LARGE SCALE GENOMIC DNA]</scope>
    <source>
        <strain evidence="5 6">HY366</strain>
    </source>
</reference>
<sequence>MRIALLSYRSKPHCGGQGVYVRHLAREIALLGHDVEIFSGQPYPDLDESALDAGVTLTKVPSLDLFGEPDPFRTPRPREFRDWIDVVEVAQMWTAAFGEPLTFSLRASRLLRSRRRAALAAGDSTGGFDVVHDNQCLGYGLLSVKRAGFPLVATIHHPITRDRALAVRAAKGVKKISAWRWHSFLAMQGRVARRIPSLLTVSRSSEEDIRSAFKVREDSLATIPLGVDTEVFAPRADRAPGHIVCVASADAPLKGVSYLLEAVAKVAAEQPVHLTLVSKLDPAGPSAALIDELSIADKVSVVSGIDDDELARVLASAEIACVPSLYEGFSLPAVEAMSCGTPLVATRAGAIPEVVGEAEEAAVLVDAGDAGQLAQAFLRLFDDSDLRDRLGRGGRQRVLTKYSWSAVAAATVERYRAAIESTRANPPGADSPDADSARANATGANATGANATGAKAAGGQKGTSC</sequence>
<evidence type="ECO:0000259" key="4">
    <source>
        <dbReference type="Pfam" id="PF13439"/>
    </source>
</evidence>
<name>A0ABS9IVZ3_9ACTN</name>
<keyword evidence="1" id="KW-0328">Glycosyltransferase</keyword>
<dbReference type="EMBL" id="JAKKOR010000011">
    <property type="protein sequence ID" value="MCF8589731.1"/>
    <property type="molecule type" value="Genomic_DNA"/>
</dbReference>
<evidence type="ECO:0000313" key="6">
    <source>
        <dbReference type="Proteomes" id="UP001200110"/>
    </source>
</evidence>
<proteinExistence type="predicted"/>
<evidence type="ECO:0000256" key="2">
    <source>
        <dbReference type="ARBA" id="ARBA00022679"/>
    </source>
</evidence>